<comment type="similarity">
    <text evidence="8">Belongs to the FtsQ/DivIB family. DivIB subfamily.</text>
</comment>
<evidence type="ECO:0000256" key="6">
    <source>
        <dbReference type="ARBA" id="ARBA00023136"/>
    </source>
</evidence>
<accession>A0A0J8GFB5</accession>
<dbReference type="PATRIC" id="fig|1430899.3.peg.1598"/>
<protein>
    <recommendedName>
        <fullName evidence="8">Cell division protein DivIB</fullName>
    </recommendedName>
</protein>
<keyword evidence="2 8" id="KW-1003">Cell membrane</keyword>
<gene>
    <name evidence="8" type="primary">divIB</name>
    <name evidence="10" type="ORF">X560_1397</name>
</gene>
<sequence>MAENKKIVSIEDKIPELKRYRKKKLIRHLTILVGFFAVLILVTLYFLSPFSKVNEIYVSGNRQLTENEVRQATGLDNTDFIVAVNNQKIKKKLEKQELIKKATVEKKGLQNLKIKIAEYQTVGYVEKKGMYYDVLESGKILNDNAQKFPIGNRALYVGFKNDETLHDMVEQINQLPEEVARAISEIHLEPKKSDAEHVTLYMNDGNQVSATIPTFAEKMSFYPSLVAQLQEGQKGVINLEVGSYFESYYKQNEDVKAAEEKKKQ</sequence>
<dbReference type="InterPro" id="IPR026580">
    <property type="entry name" value="DivIB"/>
</dbReference>
<name>A0A0J8GFB5_9LIST</name>
<dbReference type="Pfam" id="PF03799">
    <property type="entry name" value="FtsQ_DivIB_C"/>
    <property type="match status" value="1"/>
</dbReference>
<keyword evidence="7 8" id="KW-0131">Cell cycle</keyword>
<keyword evidence="4 8" id="KW-0812">Transmembrane</keyword>
<evidence type="ECO:0000259" key="9">
    <source>
        <dbReference type="PROSITE" id="PS51779"/>
    </source>
</evidence>
<dbReference type="RefSeq" id="WP_059140055.1">
    <property type="nucleotide sequence ID" value="NZ_KQ130615.1"/>
</dbReference>
<evidence type="ECO:0000256" key="2">
    <source>
        <dbReference type="ARBA" id="ARBA00022475"/>
    </source>
</evidence>
<dbReference type="AlphaFoldDB" id="A0A0J8GFB5"/>
<feature type="domain" description="POTRA" evidence="9">
    <location>
        <begin position="51"/>
        <end position="119"/>
    </location>
</feature>
<dbReference type="Proteomes" id="UP000052258">
    <property type="component" value="Unassembled WGS sequence"/>
</dbReference>
<evidence type="ECO:0000313" key="11">
    <source>
        <dbReference type="Proteomes" id="UP000052258"/>
    </source>
</evidence>
<feature type="transmembrane region" description="Helical" evidence="8">
    <location>
        <begin position="25"/>
        <end position="47"/>
    </location>
</feature>
<evidence type="ECO:0000313" key="10">
    <source>
        <dbReference type="EMBL" id="KMT59458.1"/>
    </source>
</evidence>
<dbReference type="PANTHER" id="PTHR37820">
    <property type="entry name" value="CELL DIVISION PROTEIN DIVIB"/>
    <property type="match status" value="1"/>
</dbReference>
<dbReference type="InterPro" id="IPR013685">
    <property type="entry name" value="POTRA_FtsQ_type"/>
</dbReference>
<comment type="caution">
    <text evidence="10">The sequence shown here is derived from an EMBL/GenBank/DDBJ whole genome shotgun (WGS) entry which is preliminary data.</text>
</comment>
<keyword evidence="3 8" id="KW-0132">Cell division</keyword>
<dbReference type="GO" id="GO:0005886">
    <property type="term" value="C:plasma membrane"/>
    <property type="evidence" value="ECO:0007669"/>
    <property type="project" value="UniProtKB-SubCell"/>
</dbReference>
<dbReference type="OrthoDB" id="1819027at2"/>
<dbReference type="Gene3D" id="3.40.50.10960">
    <property type="match status" value="1"/>
</dbReference>
<evidence type="ECO:0000256" key="3">
    <source>
        <dbReference type="ARBA" id="ARBA00022618"/>
    </source>
</evidence>
<evidence type="ECO:0000256" key="7">
    <source>
        <dbReference type="ARBA" id="ARBA00023306"/>
    </source>
</evidence>
<comment type="function">
    <text evidence="8">Cell division protein that may be involved in stabilizing or promoting the assembly of the division complex.</text>
</comment>
<keyword evidence="5 8" id="KW-1133">Transmembrane helix</keyword>
<evidence type="ECO:0000256" key="1">
    <source>
        <dbReference type="ARBA" id="ARBA00004370"/>
    </source>
</evidence>
<comment type="subcellular location">
    <subcellularLocation>
        <location evidence="8">Cell membrane</location>
        <topology evidence="8">Single-pass type II membrane protein</topology>
    </subcellularLocation>
    <subcellularLocation>
        <location evidence="1">Membrane</location>
    </subcellularLocation>
    <text evidence="8">Localizes to the division septum.</text>
</comment>
<dbReference type="PANTHER" id="PTHR37820:SF1">
    <property type="entry name" value="CELL DIVISION PROTEIN FTSQ"/>
    <property type="match status" value="1"/>
</dbReference>
<dbReference type="Pfam" id="PF08478">
    <property type="entry name" value="POTRA_1"/>
    <property type="match status" value="1"/>
</dbReference>
<evidence type="ECO:0000256" key="4">
    <source>
        <dbReference type="ARBA" id="ARBA00022692"/>
    </source>
</evidence>
<evidence type="ECO:0000256" key="5">
    <source>
        <dbReference type="ARBA" id="ARBA00022989"/>
    </source>
</evidence>
<dbReference type="InterPro" id="IPR050487">
    <property type="entry name" value="FtsQ_DivIB"/>
</dbReference>
<evidence type="ECO:0000256" key="8">
    <source>
        <dbReference type="HAMAP-Rule" id="MF_00912"/>
    </source>
</evidence>
<dbReference type="InterPro" id="IPR034746">
    <property type="entry name" value="POTRA"/>
</dbReference>
<dbReference type="GO" id="GO:0043093">
    <property type="term" value="P:FtsZ-dependent cytokinesis"/>
    <property type="evidence" value="ECO:0007669"/>
    <property type="project" value="UniProtKB-UniRule"/>
</dbReference>
<keyword evidence="6 8" id="KW-0472">Membrane</keyword>
<dbReference type="InterPro" id="IPR005548">
    <property type="entry name" value="Cell_div_FtsQ/DivIB_C"/>
</dbReference>
<organism evidence="10 11">
    <name type="scientific">Listeria fleischmannii 1991</name>
    <dbReference type="NCBI Taxonomy" id="1430899"/>
    <lineage>
        <taxon>Bacteria</taxon>
        <taxon>Bacillati</taxon>
        <taxon>Bacillota</taxon>
        <taxon>Bacilli</taxon>
        <taxon>Bacillales</taxon>
        <taxon>Listeriaceae</taxon>
        <taxon>Listeria</taxon>
    </lineage>
</organism>
<reference evidence="10 11" key="1">
    <citation type="journal article" date="2015" name="Genome Biol. Evol.">
        <title>Comparative Genomics of Listeria Sensu Lato: Genus-Wide Differences in Evolutionary Dynamics and the Progressive Gain of Complex, Potentially Pathogenicity-Related Traits through Lateral Gene Transfer.</title>
        <authorList>
            <person name="Chiara M."/>
            <person name="Caruso M."/>
            <person name="D'Erchia A.M."/>
            <person name="Manzari C."/>
            <person name="Fraccalvieri R."/>
            <person name="Goffredo E."/>
            <person name="Latorre L."/>
            <person name="Miccolupo A."/>
            <person name="Padalino I."/>
            <person name="Santagada G."/>
            <person name="Chiocco D."/>
            <person name="Pesole G."/>
            <person name="Horner D.S."/>
            <person name="Parisi A."/>
        </authorList>
    </citation>
    <scope>NUCLEOTIDE SEQUENCE [LARGE SCALE GENOMIC DNA]</scope>
    <source>
        <strain evidence="10 11">1991</strain>
    </source>
</reference>
<dbReference type="EMBL" id="AZHO01000019">
    <property type="protein sequence ID" value="KMT59458.1"/>
    <property type="molecule type" value="Genomic_DNA"/>
</dbReference>
<dbReference type="Gene3D" id="3.10.20.310">
    <property type="entry name" value="membrane protein fhac"/>
    <property type="match status" value="1"/>
</dbReference>
<keyword evidence="11" id="KW-1185">Reference proteome</keyword>
<dbReference type="GO" id="GO:0032153">
    <property type="term" value="C:cell division site"/>
    <property type="evidence" value="ECO:0007669"/>
    <property type="project" value="UniProtKB-UniRule"/>
</dbReference>
<dbReference type="PROSITE" id="PS51779">
    <property type="entry name" value="POTRA"/>
    <property type="match status" value="1"/>
</dbReference>
<dbReference type="HAMAP" id="MF_00912">
    <property type="entry name" value="DivIB"/>
    <property type="match status" value="1"/>
</dbReference>
<proteinExistence type="inferred from homology"/>